<evidence type="ECO:0000256" key="1">
    <source>
        <dbReference type="ARBA" id="ARBA00022512"/>
    </source>
</evidence>
<dbReference type="Pfam" id="PF18655">
    <property type="entry name" value="SHIRT"/>
    <property type="match status" value="2"/>
</dbReference>
<dbReference type="RefSeq" id="WP_006546892.1">
    <property type="nucleotide sequence ID" value="NZ_DS999543.1"/>
</dbReference>
<dbReference type="AlphaFoldDB" id="C0W0P2"/>
<dbReference type="InterPro" id="IPR041030">
    <property type="entry name" value="SHIRT"/>
</dbReference>
<keyword evidence="5" id="KW-0472">Membrane</keyword>
<dbReference type="Pfam" id="PF00746">
    <property type="entry name" value="Gram_pos_anchor"/>
    <property type="match status" value="1"/>
</dbReference>
<gene>
    <name evidence="7" type="ORF">HMPREF0044_1120</name>
</gene>
<protein>
    <submittedName>
        <fullName evidence="7">LPXTG-motif cell wall anchor domain protein</fullName>
    </submittedName>
</protein>
<evidence type="ECO:0000256" key="2">
    <source>
        <dbReference type="ARBA" id="ARBA00022525"/>
    </source>
</evidence>
<dbReference type="EMBL" id="ACFG01000030">
    <property type="protein sequence ID" value="EEH64101.1"/>
    <property type="molecule type" value="Genomic_DNA"/>
</dbReference>
<dbReference type="STRING" id="525245.HMPREF0044_1120"/>
<evidence type="ECO:0000256" key="5">
    <source>
        <dbReference type="SAM" id="Phobius"/>
    </source>
</evidence>
<keyword evidence="4" id="KW-0572">Peptidoglycan-anchor</keyword>
<keyword evidence="3" id="KW-0732">Signal</keyword>
<keyword evidence="8" id="KW-1185">Reference proteome</keyword>
<dbReference type="PROSITE" id="PS50847">
    <property type="entry name" value="GRAM_POS_ANCHORING"/>
    <property type="match status" value="1"/>
</dbReference>
<accession>C0W0P2</accession>
<sequence>YDDKALPAEVKDLTPAAKNDNLHGTDVPAVEDTFEEFENEDGVWFFTAWNADTTAVNGITKDHHFVGTWKLRLNATHEFYSKVADKELPKELSERLPEAFTFLYGEDVKVGDLPEAQRSLVTAEGTWYFVAWDQDMVPAAKQDVVFPGAWEYKAKPVPPVLQKPKRELPKTGTDATSLLTFAGIMGAAGVLALSLKRRKA</sequence>
<evidence type="ECO:0000313" key="7">
    <source>
        <dbReference type="EMBL" id="EEH64101.1"/>
    </source>
</evidence>
<dbReference type="NCBIfam" id="TIGR01167">
    <property type="entry name" value="LPXTG_anchor"/>
    <property type="match status" value="1"/>
</dbReference>
<feature type="transmembrane region" description="Helical" evidence="5">
    <location>
        <begin position="175"/>
        <end position="195"/>
    </location>
</feature>
<evidence type="ECO:0000313" key="8">
    <source>
        <dbReference type="Proteomes" id="UP000010301"/>
    </source>
</evidence>
<keyword evidence="2" id="KW-0964">Secreted</keyword>
<keyword evidence="1" id="KW-0134">Cell wall</keyword>
<evidence type="ECO:0000256" key="3">
    <source>
        <dbReference type="ARBA" id="ARBA00022729"/>
    </source>
</evidence>
<keyword evidence="5" id="KW-1133">Transmembrane helix</keyword>
<dbReference type="Proteomes" id="UP000010301">
    <property type="component" value="Unassembled WGS sequence"/>
</dbReference>
<comment type="caution">
    <text evidence="7">The sequence shown here is derived from an EMBL/GenBank/DDBJ whole genome shotgun (WGS) entry which is preliminary data.</text>
</comment>
<dbReference type="OrthoDB" id="2237794at2"/>
<keyword evidence="5" id="KW-0812">Transmembrane</keyword>
<organism evidence="7 8">
    <name type="scientific">Gleimia coleocanis DSM 15436</name>
    <dbReference type="NCBI Taxonomy" id="525245"/>
    <lineage>
        <taxon>Bacteria</taxon>
        <taxon>Bacillati</taxon>
        <taxon>Actinomycetota</taxon>
        <taxon>Actinomycetes</taxon>
        <taxon>Actinomycetales</taxon>
        <taxon>Actinomycetaceae</taxon>
        <taxon>Gleimia</taxon>
    </lineage>
</organism>
<evidence type="ECO:0000259" key="6">
    <source>
        <dbReference type="PROSITE" id="PS50847"/>
    </source>
</evidence>
<dbReference type="InterPro" id="IPR019931">
    <property type="entry name" value="LPXTG_anchor"/>
</dbReference>
<feature type="domain" description="Gram-positive cocci surface proteins LPxTG" evidence="6">
    <location>
        <begin position="168"/>
        <end position="200"/>
    </location>
</feature>
<dbReference type="HOGENOM" id="CLU_1362863_0_0_11"/>
<name>C0W0P2_9ACTO</name>
<evidence type="ECO:0000256" key="4">
    <source>
        <dbReference type="ARBA" id="ARBA00023088"/>
    </source>
</evidence>
<feature type="non-terminal residue" evidence="7">
    <location>
        <position position="1"/>
    </location>
</feature>
<proteinExistence type="predicted"/>
<reference evidence="7 8" key="1">
    <citation type="submission" date="2009-01" db="EMBL/GenBank/DDBJ databases">
        <authorList>
            <person name="Qin X."/>
            <person name="Bachman B."/>
            <person name="Battles P."/>
            <person name="Bell A."/>
            <person name="Bess C."/>
            <person name="Bickham C."/>
            <person name="Chaboub L."/>
            <person name="Chen D."/>
            <person name="Coyle M."/>
            <person name="Deiros D.R."/>
            <person name="Dinh H."/>
            <person name="Forbes L."/>
            <person name="Fowler G."/>
            <person name="Francisco L."/>
            <person name="Fu Q."/>
            <person name="Gubbala S."/>
            <person name="Hale W."/>
            <person name="Han Y."/>
            <person name="Hemphill L."/>
            <person name="Highlander S.K."/>
            <person name="Hirani K."/>
            <person name="Hogues M."/>
            <person name="Jackson L."/>
            <person name="Jakkamsetti A."/>
            <person name="Javaid M."/>
            <person name="Jiang H."/>
            <person name="Korchina V."/>
            <person name="Kovar C."/>
            <person name="Lara F."/>
            <person name="Lee S."/>
            <person name="Mata R."/>
            <person name="Mathew T."/>
            <person name="Moen C."/>
            <person name="Morales K."/>
            <person name="Munidasa M."/>
            <person name="Nazareth L."/>
            <person name="Ngo R."/>
            <person name="Nguyen L."/>
            <person name="Okwuonu G."/>
            <person name="Ongeri F."/>
            <person name="Patil S."/>
            <person name="Petrosino J."/>
            <person name="Pham C."/>
            <person name="Pham P."/>
            <person name="Pu L.-L."/>
            <person name="Puazo M."/>
            <person name="Raj R."/>
            <person name="Reid J."/>
            <person name="Rouhana J."/>
            <person name="Saada N."/>
            <person name="Shang Y."/>
            <person name="Simmons D."/>
            <person name="Thornton R."/>
            <person name="Warren J."/>
            <person name="Weissenberger G."/>
            <person name="Zhang J."/>
            <person name="Zhang L."/>
            <person name="Zhou C."/>
            <person name="Zhu D."/>
            <person name="Muzny D."/>
            <person name="Worley K."/>
            <person name="Gibbs R."/>
        </authorList>
    </citation>
    <scope>NUCLEOTIDE SEQUENCE [LARGE SCALE GENOMIC DNA]</scope>
    <source>
        <strain evidence="7 8">DSM 15436</strain>
    </source>
</reference>